<evidence type="ECO:0000256" key="2">
    <source>
        <dbReference type="ARBA" id="ARBA00022692"/>
    </source>
</evidence>
<feature type="transmembrane region" description="Helical" evidence="7">
    <location>
        <begin position="6"/>
        <end position="24"/>
    </location>
</feature>
<feature type="domain" description="Rhodopsin" evidence="8">
    <location>
        <begin position="36"/>
        <end position="256"/>
    </location>
</feature>
<evidence type="ECO:0000256" key="3">
    <source>
        <dbReference type="ARBA" id="ARBA00022989"/>
    </source>
</evidence>
<proteinExistence type="inferred from homology"/>
<feature type="compositionally biased region" description="Polar residues" evidence="6">
    <location>
        <begin position="274"/>
        <end position="287"/>
    </location>
</feature>
<sequence>MDVIRTLIVESAIFYAIGISLAILRLCAQGRRYGIGGLKIEDKLMVVASLFYTLLVVFNIFCNVEFDTGLDTASGIGDLATENPRAYIAGSKYVLISEQGMINTLYTLKICMLGLYHRLTTGQREQLAVKIVGGYCILGWIANQIAFFTLTCQPFAGNWAIPPPNDQCVDWHHYSTVQGICNISSDLAILAFPIPLFWRPGFAIKQRIYLCCVFSLGIFVILCATINKLNIDNTSWPLWNLREASCALYVSNIPVLASLTKKFVAKNLSRLSTTRTNTKNQSTNPDTVTAPVFPPATSQPREKQFDKVYDPVVQDWREISVTEDEVV</sequence>
<evidence type="ECO:0000256" key="7">
    <source>
        <dbReference type="SAM" id="Phobius"/>
    </source>
</evidence>
<dbReference type="PANTHER" id="PTHR33048:SF110">
    <property type="entry name" value="UBID FAMILY DECARBOXYLASE"/>
    <property type="match status" value="1"/>
</dbReference>
<feature type="transmembrane region" description="Helical" evidence="7">
    <location>
        <begin position="208"/>
        <end position="227"/>
    </location>
</feature>
<dbReference type="InterPro" id="IPR052337">
    <property type="entry name" value="SAT4-like"/>
</dbReference>
<organism evidence="9 10">
    <name type="scientific">Coleophoma cylindrospora</name>
    <dbReference type="NCBI Taxonomy" id="1849047"/>
    <lineage>
        <taxon>Eukaryota</taxon>
        <taxon>Fungi</taxon>
        <taxon>Dikarya</taxon>
        <taxon>Ascomycota</taxon>
        <taxon>Pezizomycotina</taxon>
        <taxon>Leotiomycetes</taxon>
        <taxon>Helotiales</taxon>
        <taxon>Dermateaceae</taxon>
        <taxon>Coleophoma</taxon>
    </lineage>
</organism>
<evidence type="ECO:0000256" key="4">
    <source>
        <dbReference type="ARBA" id="ARBA00023136"/>
    </source>
</evidence>
<evidence type="ECO:0000313" key="10">
    <source>
        <dbReference type="Proteomes" id="UP000256645"/>
    </source>
</evidence>
<evidence type="ECO:0000313" key="9">
    <source>
        <dbReference type="EMBL" id="RDW88041.1"/>
    </source>
</evidence>
<feature type="region of interest" description="Disordered" evidence="6">
    <location>
        <begin position="274"/>
        <end position="302"/>
    </location>
</feature>
<keyword evidence="3 7" id="KW-1133">Transmembrane helix</keyword>
<comment type="caution">
    <text evidence="9">The sequence shown here is derived from an EMBL/GenBank/DDBJ whole genome shotgun (WGS) entry which is preliminary data.</text>
</comment>
<feature type="transmembrane region" description="Helical" evidence="7">
    <location>
        <begin position="131"/>
        <end position="156"/>
    </location>
</feature>
<feature type="transmembrane region" description="Helical" evidence="7">
    <location>
        <begin position="44"/>
        <end position="61"/>
    </location>
</feature>
<keyword evidence="2 7" id="KW-0812">Transmembrane</keyword>
<evidence type="ECO:0000256" key="5">
    <source>
        <dbReference type="ARBA" id="ARBA00038359"/>
    </source>
</evidence>
<reference evidence="9 10" key="1">
    <citation type="journal article" date="2018" name="IMA Fungus">
        <title>IMA Genome-F 9: Draft genome sequence of Annulohypoxylon stygium, Aspergillus mulundensis, Berkeleyomyces basicola (syn. Thielaviopsis basicola), Ceratocystis smalleyi, two Cercospora beticola strains, Coleophoma cylindrospora, Fusarium fracticaudum, Phialophora cf. hyalina, and Morchella septimelata.</title>
        <authorList>
            <person name="Wingfield B.D."/>
            <person name="Bills G.F."/>
            <person name="Dong Y."/>
            <person name="Huang W."/>
            <person name="Nel W.J."/>
            <person name="Swalarsk-Parry B.S."/>
            <person name="Vaghefi N."/>
            <person name="Wilken P.M."/>
            <person name="An Z."/>
            <person name="de Beer Z.W."/>
            <person name="De Vos L."/>
            <person name="Chen L."/>
            <person name="Duong T.A."/>
            <person name="Gao Y."/>
            <person name="Hammerbacher A."/>
            <person name="Kikkert J.R."/>
            <person name="Li Y."/>
            <person name="Li H."/>
            <person name="Li K."/>
            <person name="Li Q."/>
            <person name="Liu X."/>
            <person name="Ma X."/>
            <person name="Naidoo K."/>
            <person name="Pethybridge S.J."/>
            <person name="Sun J."/>
            <person name="Steenkamp E.T."/>
            <person name="van der Nest M.A."/>
            <person name="van Wyk S."/>
            <person name="Wingfield M.J."/>
            <person name="Xiong C."/>
            <person name="Yue Q."/>
            <person name="Zhang X."/>
        </authorList>
    </citation>
    <scope>NUCLEOTIDE SEQUENCE [LARGE SCALE GENOMIC DNA]</scope>
    <source>
        <strain evidence="9 10">BP6252</strain>
    </source>
</reference>
<dbReference type="OrthoDB" id="3903189at2759"/>
<dbReference type="GO" id="GO:0016020">
    <property type="term" value="C:membrane"/>
    <property type="evidence" value="ECO:0007669"/>
    <property type="project" value="UniProtKB-SubCell"/>
</dbReference>
<dbReference type="InterPro" id="IPR049326">
    <property type="entry name" value="Rhodopsin_dom_fungi"/>
</dbReference>
<gene>
    <name evidence="9" type="ORF">BP6252_00073</name>
</gene>
<dbReference type="STRING" id="1849047.A0A3D8SPD9"/>
<dbReference type="Pfam" id="PF20684">
    <property type="entry name" value="Fung_rhodopsin"/>
    <property type="match status" value="1"/>
</dbReference>
<dbReference type="Proteomes" id="UP000256645">
    <property type="component" value="Unassembled WGS sequence"/>
</dbReference>
<dbReference type="AlphaFoldDB" id="A0A3D8SPD9"/>
<keyword evidence="10" id="KW-1185">Reference proteome</keyword>
<accession>A0A3D8SPD9</accession>
<evidence type="ECO:0000256" key="1">
    <source>
        <dbReference type="ARBA" id="ARBA00004141"/>
    </source>
</evidence>
<keyword evidence="4 7" id="KW-0472">Membrane</keyword>
<name>A0A3D8SPD9_9HELO</name>
<comment type="subcellular location">
    <subcellularLocation>
        <location evidence="1">Membrane</location>
        <topology evidence="1">Multi-pass membrane protein</topology>
    </subcellularLocation>
</comment>
<evidence type="ECO:0000259" key="8">
    <source>
        <dbReference type="Pfam" id="PF20684"/>
    </source>
</evidence>
<evidence type="ECO:0000256" key="6">
    <source>
        <dbReference type="SAM" id="MobiDB-lite"/>
    </source>
</evidence>
<dbReference type="EMBL" id="PDLM01000001">
    <property type="protein sequence ID" value="RDW88041.1"/>
    <property type="molecule type" value="Genomic_DNA"/>
</dbReference>
<comment type="similarity">
    <text evidence="5">Belongs to the SAT4 family.</text>
</comment>
<protein>
    <recommendedName>
        <fullName evidence="8">Rhodopsin domain-containing protein</fullName>
    </recommendedName>
</protein>
<dbReference type="PANTHER" id="PTHR33048">
    <property type="entry name" value="PTH11-LIKE INTEGRAL MEMBRANE PROTEIN (AFU_ORTHOLOGUE AFUA_5G11245)"/>
    <property type="match status" value="1"/>
</dbReference>